<feature type="domain" description="HTH crp-type" evidence="6">
    <location>
        <begin position="174"/>
        <end position="244"/>
    </location>
</feature>
<dbReference type="Proteomes" id="UP000063781">
    <property type="component" value="Chromosome"/>
</dbReference>
<dbReference type="InterPro" id="IPR014710">
    <property type="entry name" value="RmlC-like_jellyroll"/>
</dbReference>
<name>A0A109UH65_9FIRM</name>
<dbReference type="Pfam" id="PF13545">
    <property type="entry name" value="HTH_Crp_2"/>
    <property type="match status" value="1"/>
</dbReference>
<keyword evidence="1" id="KW-0805">Transcription regulation</keyword>
<dbReference type="PANTHER" id="PTHR24567">
    <property type="entry name" value="CRP FAMILY TRANSCRIPTIONAL REGULATORY PROTEIN"/>
    <property type="match status" value="1"/>
</dbReference>
<protein>
    <submittedName>
        <fullName evidence="7">Crp/Fnr family transcriptional regulator</fullName>
    </submittedName>
</protein>
<dbReference type="InterPro" id="IPR036390">
    <property type="entry name" value="WH_DNA-bd_sf"/>
</dbReference>
<feature type="compositionally biased region" description="Basic and acidic residues" evidence="4">
    <location>
        <begin position="1"/>
        <end position="12"/>
    </location>
</feature>
<evidence type="ECO:0000256" key="4">
    <source>
        <dbReference type="SAM" id="MobiDB-lite"/>
    </source>
</evidence>
<evidence type="ECO:0000313" key="8">
    <source>
        <dbReference type="Proteomes" id="UP000063781"/>
    </source>
</evidence>
<dbReference type="Pfam" id="PF00027">
    <property type="entry name" value="cNMP_binding"/>
    <property type="match status" value="1"/>
</dbReference>
<evidence type="ECO:0000259" key="5">
    <source>
        <dbReference type="PROSITE" id="PS50042"/>
    </source>
</evidence>
<keyword evidence="2" id="KW-0238">DNA-binding</keyword>
<evidence type="ECO:0000313" key="7">
    <source>
        <dbReference type="EMBL" id="AMC93663.1"/>
    </source>
</evidence>
<proteinExistence type="predicted"/>
<evidence type="ECO:0000256" key="1">
    <source>
        <dbReference type="ARBA" id="ARBA00023015"/>
    </source>
</evidence>
<dbReference type="KEGG" id="erl:AOC36_06585"/>
<dbReference type="GO" id="GO:0003700">
    <property type="term" value="F:DNA-binding transcription factor activity"/>
    <property type="evidence" value="ECO:0007669"/>
    <property type="project" value="TreeGrafter"/>
</dbReference>
<keyword evidence="3" id="KW-0804">Transcription</keyword>
<dbReference type="Gene3D" id="1.10.10.10">
    <property type="entry name" value="Winged helix-like DNA-binding domain superfamily/Winged helix DNA-binding domain"/>
    <property type="match status" value="1"/>
</dbReference>
<gene>
    <name evidence="7" type="ORF">AOC36_06585</name>
</gene>
<dbReference type="CDD" id="cd00092">
    <property type="entry name" value="HTH_CRP"/>
    <property type="match status" value="1"/>
</dbReference>
<dbReference type="InterPro" id="IPR012318">
    <property type="entry name" value="HTH_CRP"/>
</dbReference>
<dbReference type="SUPFAM" id="SSF46785">
    <property type="entry name" value="Winged helix' DNA-binding domain"/>
    <property type="match status" value="1"/>
</dbReference>
<dbReference type="PANTHER" id="PTHR24567:SF28">
    <property type="entry name" value="LISTERIOLYSIN REGULATORY PROTEIN"/>
    <property type="match status" value="1"/>
</dbReference>
<dbReference type="RefSeq" id="WP_046388156.1">
    <property type="nucleotide sequence ID" value="NZ_CP013213.1"/>
</dbReference>
<evidence type="ECO:0000256" key="3">
    <source>
        <dbReference type="ARBA" id="ARBA00023163"/>
    </source>
</evidence>
<dbReference type="Gene3D" id="2.60.120.10">
    <property type="entry name" value="Jelly Rolls"/>
    <property type="match status" value="1"/>
</dbReference>
<dbReference type="InterPro" id="IPR050397">
    <property type="entry name" value="Env_Response_Regulators"/>
</dbReference>
<sequence>MPKKDSIQDKRKNGCNTSSHTHHRRDNSDSQTSCISVVPIFNHLEEEQMDEIMKVMRSISYKKGEVVYREGDTSNALYVVSKGKIRIYRLSESGKEQLLRILNPGDFTGELALFRESIHEAYAEAMSDTDVCMISKNDLQEFLLKYPTISLKFLSEFSNRLETSEKQTTRFATEKVDSRIALFLAECLDGDEGSMEIELPMNRKDLASYLGTTPETISRKFADFEEAGYIKQKRNRKIEILDLDGLLLI</sequence>
<feature type="domain" description="Cyclic nucleotide-binding" evidence="5">
    <location>
        <begin position="40"/>
        <end position="160"/>
    </location>
</feature>
<evidence type="ECO:0000256" key="2">
    <source>
        <dbReference type="ARBA" id="ARBA00023125"/>
    </source>
</evidence>
<dbReference type="SMART" id="SM00100">
    <property type="entry name" value="cNMP"/>
    <property type="match status" value="1"/>
</dbReference>
<dbReference type="AlphaFoldDB" id="A0A109UH65"/>
<dbReference type="PROSITE" id="PS50042">
    <property type="entry name" value="CNMP_BINDING_3"/>
    <property type="match status" value="1"/>
</dbReference>
<dbReference type="EMBL" id="CP013213">
    <property type="protein sequence ID" value="AMC93663.1"/>
    <property type="molecule type" value="Genomic_DNA"/>
</dbReference>
<dbReference type="InterPro" id="IPR036388">
    <property type="entry name" value="WH-like_DNA-bd_sf"/>
</dbReference>
<feature type="region of interest" description="Disordered" evidence="4">
    <location>
        <begin position="1"/>
        <end position="30"/>
    </location>
</feature>
<dbReference type="SUPFAM" id="SSF51206">
    <property type="entry name" value="cAMP-binding domain-like"/>
    <property type="match status" value="1"/>
</dbReference>
<dbReference type="InterPro" id="IPR000595">
    <property type="entry name" value="cNMP-bd_dom"/>
</dbReference>
<keyword evidence="8" id="KW-1185">Reference proteome</keyword>
<dbReference type="GO" id="GO:0005829">
    <property type="term" value="C:cytosol"/>
    <property type="evidence" value="ECO:0007669"/>
    <property type="project" value="TreeGrafter"/>
</dbReference>
<reference evidence="7 8" key="1">
    <citation type="submission" date="2015-10" db="EMBL/GenBank/DDBJ databases">
        <title>Erysipelothrix larvae sp. LV19 isolated from the larval gut of the rhinoceros beetle, Trypoxylus dichotomus.</title>
        <authorList>
            <person name="Lim S."/>
            <person name="Kim B.-C."/>
        </authorList>
    </citation>
    <scope>NUCLEOTIDE SEQUENCE [LARGE SCALE GENOMIC DNA]</scope>
    <source>
        <strain evidence="7 8">LV19</strain>
    </source>
</reference>
<accession>A0A109UH65</accession>
<evidence type="ECO:0000259" key="6">
    <source>
        <dbReference type="PROSITE" id="PS51063"/>
    </source>
</evidence>
<dbReference type="SMART" id="SM00419">
    <property type="entry name" value="HTH_CRP"/>
    <property type="match status" value="1"/>
</dbReference>
<dbReference type="PROSITE" id="PS51063">
    <property type="entry name" value="HTH_CRP_2"/>
    <property type="match status" value="1"/>
</dbReference>
<organism evidence="7 8">
    <name type="scientific">Erysipelothrix larvae</name>
    <dbReference type="NCBI Taxonomy" id="1514105"/>
    <lineage>
        <taxon>Bacteria</taxon>
        <taxon>Bacillati</taxon>
        <taxon>Bacillota</taxon>
        <taxon>Erysipelotrichia</taxon>
        <taxon>Erysipelotrichales</taxon>
        <taxon>Erysipelotrichaceae</taxon>
        <taxon>Erysipelothrix</taxon>
    </lineage>
</organism>
<dbReference type="PRINTS" id="PR00034">
    <property type="entry name" value="HTHCRP"/>
</dbReference>
<dbReference type="CDD" id="cd00038">
    <property type="entry name" value="CAP_ED"/>
    <property type="match status" value="1"/>
</dbReference>
<dbReference type="InterPro" id="IPR018490">
    <property type="entry name" value="cNMP-bd_dom_sf"/>
</dbReference>
<dbReference type="STRING" id="1514105.AOC36_06585"/>
<dbReference type="OrthoDB" id="9798104at2"/>
<dbReference type="GO" id="GO:0003677">
    <property type="term" value="F:DNA binding"/>
    <property type="evidence" value="ECO:0007669"/>
    <property type="project" value="UniProtKB-KW"/>
</dbReference>